<evidence type="ECO:0000313" key="4">
    <source>
        <dbReference type="EMBL" id="BAO44886.1"/>
    </source>
</evidence>
<dbReference type="InterPro" id="IPR047589">
    <property type="entry name" value="DUF11_rpt"/>
</dbReference>
<feature type="domain" description="DUF11" evidence="3">
    <location>
        <begin position="2212"/>
        <end position="2318"/>
    </location>
</feature>
<name>A0A7U6JI26_9GAMM</name>
<dbReference type="KEGG" id="tbn:TBH_C1971"/>
<keyword evidence="1" id="KW-1133">Transmembrane helix</keyword>
<sequence>MRLIPALLLSFYINLSFAQIPTISVAGLPAEMLIGEQYCSQVSFTNTHATPGYGPYFFVTMPPLVDVTDARFVDIPPTIQNIGAIDGSGQIVDPISGAVVSGEPGGTGWLVRYPVGSVVQGQAALNMDFCLSFQVGATINQPLPIEILPGFEFGDTATGDNGPVTGTPINSTVTPIIARVNKENTAPENERPPGPSNPFSYTYTMDISDAALVTDIQLTDILPPQIQWTGTPVTVNAPTGVNCQAVAPAPNLPPLPGGTMTVTCDSVTGTSATADLTVSLPVYISDILDETIPDSQVITNTLKVDYKYEGLDHSDTADSQVLAVHAAVQKRVDNANPLPGDTLQYTIDFQTTDYPSGLLQGATAFNLEDVVPDGMTFVSTDALIINGNPHAISESQQPGPAPGTTQVNWDISAAVGRLRTGAQGTLKYSVRVDTQYADGSPVSAGDVLSNHINLDYDLHAGGSGNNDSTAPAEIVENTPEKTIQAPDPLPAEFAAGDSLTFRLSMQVPAGSSKNVQFVDQLPLPVVFVSDIDLINDITVISGPTPAVTTDVAANSITFDWGDITSPTPVTLTVDIQATITAEPFADNLFLTNVMTSGYENSDGDHIDGGSNAAGFNVGAPVLNITKGVFAIDNANAQIQPPPPVSAISDYVTGDVTGADAADLVEFVINVENVGGQNAYNVVISDPGVAGLTCNATPIAVTDGTGSALTYTGNITTGIHLDNPLAPNNGLGAPFGADTAIVHLYCQVAGDVFPSQKIINKAAVSWTSTPAGSSSQPPRKEAEAFVQIARPVVNKEIIDIQPGYSSQNHHAHIGELVTYRVTVHVPEGQSPQVLFNDLLDEGLAFVQFQSITPTAGITTDVPGGFGAVLSNSTFSPEGSGLSAPDRRLNSDFGTITNTDTDNLHDDTISLVYVTRVINWSGNLNTDQRQNLAKWSWLKPNAQRPEASARAARLTLVEPQLKITKQFSPDHGDLNTISTVSVRLQHAGDSTADAFDIQLSDLVPTANGNIIGNATVVAGNCNLAPDSLQVSQGVLEDEMSATWSSFPLGSDCTIEFDMQFTTIPAAGDIYTNCARGIWESLSDNDQPLATPPNNILGAERTGLFTDTGGSANTYATEDCDDFNVNNVSANKFTQSTSQPHTDGISTQPGHEPLTIGEEITFRLTVTVPASNADQLLVVDTLPHDQVILEALDWQVVQLGSDLVIPAGKPTVTLSDNYLSDSINDTLSFDFGDVVNAGGDGISPGSQIWLEVRARVKDLGINVNNKMDDNVVVVSWGSPDSGLKGTARQGVELVEPLLSISKSADRSEMEAGDTATYTLHVSHLSDSRSDAFSVSLQDILPADLSLVPGSVVLGSCTQLPTTGPSEGSNELSAFWAVFPLGKQCDILFQAKVDITASAGEIIRNDASLAWHSLDPNYPPTAPDNDDRDYSGLSHWDITISKPGLSKHIIDTDIPETDLVPGSNYTGLTIGEQVTFEIIADFQDGTTHVVSVFDRLPANGVRLKQLSSRITHIGADLSVTGAAVGDAGDACLPNCSGNPDGIRDMAQWNLGDIINQPDSRPAGDAEDQIRFEVVAIVLDNPQNSGMPGADNDLRNKARMTSSDFSDPLYASTKFGLLEPLLEMKKTLTSGARVGYTSPGKTQRFKLVVKHRAGSTAAALNTRVMDILPSETTWAGNVSTDCPSLSTDTSALPTVTFDIGTLSRIQGQCSIEYDVQSMAGLPVPGIFVNQAELDWESAPGSSESRMGNRTGQAALVSFTQGAVNKNYFSSSVSETSGSSEVTIGERVTYYVKAVIAEGTTRNVVLTDRAQSDAAGVLEILDAQVINLGNNLSSTQAGTAVLSDASGNGWNDTARFDFGDVTNSGNDAVYDGDDTVTIQVTARVIDVPANVDGTVLTNEAELDFTGSTGPHVSIDRIQLVEPGLKLEKQFESLVDGVASIHLIATNTGTAPDFDVQITDVFDESLWMAGSFTAIDVPPGFEVVDNSANGLTTVSMRLKGNPYLPAPDQVLMPGESLELRFSMKLMATGQAPDPSTIPNTAIATADSLPGTGAPHQRQVSTNGSDNLSLPLLDVLKAWSEPSGHNPVLPDDLVTYTLTIINNGASEATHVVLTDIPDPIGEFLADVAITSGSGTVVKGNVPGDTDIEVHFPSIGAGDSVVMSYHVRIPNPYPARTAEQLLNQAIVDTDQFTAIVSDDPATSTEDDPTVVPILADPIMQITKGDHYAIAAPGQVLRYYLNYGNKGNQNAMGVVIQDHVPAYTTFDAGNSSPGWSCTDGAAAGTLCEYTVGGLIGGQGGQAIFALNVDASLPAGVDTIENTAFISEDGSSSGGVQSTDTDSDKTPLLFAEPRLEIAKDDGGVSIQPGQSWAYTLTYENSGAQNATGVVLTDVVPDYTQFNASLSTPGWSCNDGDPAGTVCTYLQGDLPVGIVYTVEFGLTLKSVVPSSVSSVHNDILIEDDGNNSVLKQRATASDDTPLLLGMDLQLHKSDGGVSATPGRKLVYTLNYSNVGIADASGVVIEETVPDHTHFSASDSQPNIWSCPDNSPAGTACTLAIGNLPAGASGSVTFAVIVDWNAFDLTNTLFNQAHITDDGADGPDLYPQDNFSDETTPVVAAPAPAAIPAVGRLNILLLMLGILYLSLIALMNNPTRKKR</sequence>
<keyword evidence="5" id="KW-1185">Reference proteome</keyword>
<dbReference type="InterPro" id="IPR051172">
    <property type="entry name" value="Chlamydia_OmcB"/>
</dbReference>
<reference evidence="4 5" key="1">
    <citation type="journal article" date="2014" name="PLoS ONE">
        <title>Physiological and genomic features of a novel sulfur-oxidizing gammaproteobacterium belonging to a previously uncultivated symbiotic lineage isolated from a hydrothermal vent.</title>
        <authorList>
            <person name="Nunoura T."/>
            <person name="Takaki Y."/>
            <person name="Kazama H."/>
            <person name="Kakuta J."/>
            <person name="Shimamura S."/>
            <person name="Makita H."/>
            <person name="Hirai M."/>
            <person name="Miyazaki M."/>
            <person name="Takai K."/>
        </authorList>
    </citation>
    <scope>NUCLEOTIDE SEQUENCE [LARGE SCALE GENOMIC DNA]</scope>
    <source>
        <strain evidence="4 5">Hiromi1</strain>
    </source>
</reference>
<feature type="domain" description="DUF11" evidence="3">
    <location>
        <begin position="2475"/>
        <end position="2600"/>
    </location>
</feature>
<dbReference type="Gene3D" id="2.60.40.740">
    <property type="match status" value="3"/>
</dbReference>
<feature type="domain" description="DUF11" evidence="3">
    <location>
        <begin position="2344"/>
        <end position="2427"/>
    </location>
</feature>
<dbReference type="Proteomes" id="UP000031631">
    <property type="component" value="Chromosome"/>
</dbReference>
<keyword evidence="1" id="KW-0472">Membrane</keyword>
<evidence type="ECO:0000259" key="3">
    <source>
        <dbReference type="Pfam" id="PF01345"/>
    </source>
</evidence>
<evidence type="ECO:0000313" key="5">
    <source>
        <dbReference type="Proteomes" id="UP000031631"/>
    </source>
</evidence>
<feature type="domain" description="DUF11" evidence="3">
    <location>
        <begin position="1295"/>
        <end position="1413"/>
    </location>
</feature>
<organism evidence="4 5">
    <name type="scientific">Thiolapillus brandeum</name>
    <dbReference type="NCBI Taxonomy" id="1076588"/>
    <lineage>
        <taxon>Bacteria</taxon>
        <taxon>Pseudomonadati</taxon>
        <taxon>Pseudomonadota</taxon>
        <taxon>Gammaproteobacteria</taxon>
        <taxon>Chromatiales</taxon>
        <taxon>Sedimenticolaceae</taxon>
        <taxon>Thiolapillus</taxon>
    </lineage>
</organism>
<keyword evidence="2" id="KW-0732">Signal</keyword>
<dbReference type="Pfam" id="PF01345">
    <property type="entry name" value="DUF11"/>
    <property type="match status" value="5"/>
</dbReference>
<feature type="signal peptide" evidence="2">
    <location>
        <begin position="1"/>
        <end position="18"/>
    </location>
</feature>
<dbReference type="InterPro" id="IPR001434">
    <property type="entry name" value="OmcB-like_DUF11"/>
</dbReference>
<dbReference type="PANTHER" id="PTHR34819">
    <property type="entry name" value="LARGE CYSTEINE-RICH PERIPLASMIC PROTEIN OMCB"/>
    <property type="match status" value="1"/>
</dbReference>
<dbReference type="RefSeq" id="WP_041068133.1">
    <property type="nucleotide sequence ID" value="NZ_AP012273.1"/>
</dbReference>
<feature type="chain" id="PRO_5030934798" description="DUF11 domain-containing protein" evidence="2">
    <location>
        <begin position="19"/>
        <end position="2646"/>
    </location>
</feature>
<evidence type="ECO:0000256" key="1">
    <source>
        <dbReference type="SAM" id="Phobius"/>
    </source>
</evidence>
<protein>
    <recommendedName>
        <fullName evidence="3">DUF11 domain-containing protein</fullName>
    </recommendedName>
</protein>
<dbReference type="EMBL" id="AP012273">
    <property type="protein sequence ID" value="BAO44886.1"/>
    <property type="molecule type" value="Genomic_DNA"/>
</dbReference>
<feature type="domain" description="DUF11" evidence="3">
    <location>
        <begin position="2081"/>
        <end position="2193"/>
    </location>
</feature>
<keyword evidence="1" id="KW-0812">Transmembrane</keyword>
<dbReference type="OrthoDB" id="6057062at2"/>
<accession>A0A7U6JI26</accession>
<evidence type="ECO:0000256" key="2">
    <source>
        <dbReference type="SAM" id="SignalP"/>
    </source>
</evidence>
<dbReference type="NCBIfam" id="TIGR01451">
    <property type="entry name" value="B_ant_repeat"/>
    <property type="match status" value="3"/>
</dbReference>
<gene>
    <name evidence="4" type="ORF">TBH_C1971</name>
</gene>
<proteinExistence type="predicted"/>
<feature type="transmembrane region" description="Helical" evidence="1">
    <location>
        <begin position="2620"/>
        <end position="2638"/>
    </location>
</feature>